<feature type="compositionally biased region" description="Low complexity" evidence="6">
    <location>
        <begin position="144"/>
        <end position="180"/>
    </location>
</feature>
<feature type="transmembrane region" description="Helical" evidence="7">
    <location>
        <begin position="484"/>
        <end position="511"/>
    </location>
</feature>
<feature type="transmembrane region" description="Helical" evidence="7">
    <location>
        <begin position="552"/>
        <end position="571"/>
    </location>
</feature>
<feature type="region of interest" description="Disordered" evidence="6">
    <location>
        <begin position="780"/>
        <end position="834"/>
    </location>
</feature>
<keyword evidence="5 7" id="KW-0472">Membrane</keyword>
<dbReference type="InterPro" id="IPR051843">
    <property type="entry name" value="CPA1_transporter"/>
</dbReference>
<dbReference type="Pfam" id="PF00999">
    <property type="entry name" value="Na_H_Exchanger"/>
    <property type="match status" value="1"/>
</dbReference>
<evidence type="ECO:0000256" key="1">
    <source>
        <dbReference type="ARBA" id="ARBA00004141"/>
    </source>
</evidence>
<feature type="region of interest" description="Disordered" evidence="6">
    <location>
        <begin position="1"/>
        <end position="129"/>
    </location>
</feature>
<dbReference type="OrthoDB" id="423807at2759"/>
<dbReference type="InParanoid" id="A0A6P8Y5C9"/>
<sequence>MDTTASPTASLSLSPPEMSAERKVSAPAAPLSLSAPLSTDSPPALKLRGGAPDSSPSEARGPGRKLSGLSGLCGADAGRPHQQHQRFTPPTEDDEEMDLKLAQKLGISDSVSDGHISPSRTSFSSAMHPGILKHSEYDLRSHLPDGQAADGAGQPAAGTPVTPGSVTSTSPTSPFSLGSGNSQASEPRRRVSIAVQDEPPSKKLSVASFASSTHSHKAAELHQQQHADGKLAENGKTPSIVENGVLKKRSFIEIMYNKVHPDRNIESSSWYLFCKKVRKKDEEAAADAWEPAHWQSVCPYPFCPTYRQFARLVGLTMVVLLLWGSAFAVLGDTLAPGGDLFSLAVLTVAAHFGGWLVSLTTLPALVGMLLVGILFQNVGLYGVSGDFVEVVSVLRKIALVIILTRAGLDLDPPALRRLLCTVLKIGLIPWVIECVTVAVTMYFFFGMPWIWGFMLGSAVAAVSPAVTVSCLFRLRAKGYGTAKGIPTLIIAISGIDDAVSVAGFGIISSILFSHDSLLYQIIQGPLSVVMGLGFGVLWGILAKYVPERNDPFVVPLRVLMLFGGGLIAVLGSEAIGLGGAGPLAVVAAAFVSCYSWTQQGWEVDDNPVATAFEIFWMIFEPILFGLTGTMIKIDQLDPHTVGLVAGCLFIGFVIRIGSTIPIAYKSGLNTKEKVFVSLSLMAKATVQAALCTVPLDLMREGQAEGSGQAEGQAAGHSETRGHAELFLTTCVVSILLTAPTIAILMTLLGPRLLTKTAVDPEFPENWRRHTRPSLRDISIIDEGDEDDDDNLGKLSRRSSRRQSASIKDKDSAKYDVRSDSTTAAPVALNTTSVP</sequence>
<feature type="transmembrane region" description="Helical" evidence="7">
    <location>
        <begin position="577"/>
        <end position="596"/>
    </location>
</feature>
<dbReference type="InterPro" id="IPR006153">
    <property type="entry name" value="Cation/H_exchanger_TM"/>
</dbReference>
<dbReference type="FunCoup" id="A0A6P8Y5C9">
    <property type="interactions" value="2"/>
</dbReference>
<dbReference type="GO" id="GO:0016020">
    <property type="term" value="C:membrane"/>
    <property type="evidence" value="ECO:0007669"/>
    <property type="project" value="UniProtKB-SubCell"/>
</dbReference>
<dbReference type="CTD" id="33961"/>
<comment type="similarity">
    <text evidence="2">Belongs to the monovalent cation:proton antiporter 1 (CPA1) transporter (TC 2.A.36) family.</text>
</comment>
<name>A0A6P8Y5C9_THRPL</name>
<keyword evidence="4 7" id="KW-1133">Transmembrane helix</keyword>
<accession>A0A6P8Y5C9</accession>
<keyword evidence="9" id="KW-1185">Reference proteome</keyword>
<reference evidence="10" key="1">
    <citation type="submission" date="2025-08" db="UniProtKB">
        <authorList>
            <consortium name="RefSeq"/>
        </authorList>
    </citation>
    <scope>IDENTIFICATION</scope>
    <source>
        <tissue evidence="10">Total insect</tissue>
    </source>
</reference>
<feature type="transmembrane region" description="Helical" evidence="7">
    <location>
        <begin position="725"/>
        <end position="748"/>
    </location>
</feature>
<evidence type="ECO:0000256" key="2">
    <source>
        <dbReference type="ARBA" id="ARBA00007367"/>
    </source>
</evidence>
<feature type="transmembrane region" description="Helical" evidence="7">
    <location>
        <begin position="450"/>
        <end position="472"/>
    </location>
</feature>
<dbReference type="Gene3D" id="1.20.1530.20">
    <property type="match status" value="1"/>
</dbReference>
<evidence type="ECO:0000313" key="10">
    <source>
        <dbReference type="RefSeq" id="XP_034231221.1"/>
    </source>
</evidence>
<feature type="compositionally biased region" description="Acidic residues" evidence="6">
    <location>
        <begin position="780"/>
        <end position="789"/>
    </location>
</feature>
<feature type="compositionally biased region" description="Low complexity" evidence="6">
    <location>
        <begin position="1"/>
        <end position="16"/>
    </location>
</feature>
<feature type="transmembrane region" description="Helical" evidence="7">
    <location>
        <begin position="643"/>
        <end position="662"/>
    </location>
</feature>
<organism evidence="10">
    <name type="scientific">Thrips palmi</name>
    <name type="common">Melon thrips</name>
    <dbReference type="NCBI Taxonomy" id="161013"/>
    <lineage>
        <taxon>Eukaryota</taxon>
        <taxon>Metazoa</taxon>
        <taxon>Ecdysozoa</taxon>
        <taxon>Arthropoda</taxon>
        <taxon>Hexapoda</taxon>
        <taxon>Insecta</taxon>
        <taxon>Pterygota</taxon>
        <taxon>Neoptera</taxon>
        <taxon>Paraneoptera</taxon>
        <taxon>Thysanoptera</taxon>
        <taxon>Terebrantia</taxon>
        <taxon>Thripoidea</taxon>
        <taxon>Thripidae</taxon>
        <taxon>Thrips</taxon>
    </lineage>
</organism>
<feature type="compositionally biased region" description="Basic and acidic residues" evidence="6">
    <location>
        <begin position="217"/>
        <end position="233"/>
    </location>
</feature>
<evidence type="ECO:0000256" key="7">
    <source>
        <dbReference type="SAM" id="Phobius"/>
    </source>
</evidence>
<feature type="region of interest" description="Disordered" evidence="6">
    <location>
        <begin position="141"/>
        <end position="236"/>
    </location>
</feature>
<evidence type="ECO:0000256" key="5">
    <source>
        <dbReference type="ARBA" id="ARBA00023136"/>
    </source>
</evidence>
<dbReference type="GeneID" id="117639547"/>
<proteinExistence type="inferred from homology"/>
<dbReference type="InterPro" id="IPR038770">
    <property type="entry name" value="Na+/solute_symporter_sf"/>
</dbReference>
<feature type="compositionally biased region" description="Polar residues" evidence="6">
    <location>
        <begin position="819"/>
        <end position="834"/>
    </location>
</feature>
<dbReference type="AlphaFoldDB" id="A0A6P8Y5C9"/>
<dbReference type="Proteomes" id="UP000515158">
    <property type="component" value="Unplaced"/>
</dbReference>
<keyword evidence="3 7" id="KW-0812">Transmembrane</keyword>
<dbReference type="KEGG" id="tpal:117639547"/>
<feature type="transmembrane region" description="Helical" evidence="7">
    <location>
        <begin position="517"/>
        <end position="540"/>
    </location>
</feature>
<dbReference type="GO" id="GO:1902600">
    <property type="term" value="P:proton transmembrane transport"/>
    <property type="evidence" value="ECO:0007669"/>
    <property type="project" value="InterPro"/>
</dbReference>
<evidence type="ECO:0000313" key="9">
    <source>
        <dbReference type="Proteomes" id="UP000515158"/>
    </source>
</evidence>
<protein>
    <submittedName>
        <fullName evidence="10">Sodium/hydrogen exchanger 9B2 isoform X1</fullName>
    </submittedName>
</protein>
<evidence type="ECO:0000256" key="4">
    <source>
        <dbReference type="ARBA" id="ARBA00022989"/>
    </source>
</evidence>
<dbReference type="GO" id="GO:0015297">
    <property type="term" value="F:antiporter activity"/>
    <property type="evidence" value="ECO:0007669"/>
    <property type="project" value="InterPro"/>
</dbReference>
<feature type="transmembrane region" description="Helical" evidence="7">
    <location>
        <begin position="309"/>
        <end position="331"/>
    </location>
</feature>
<dbReference type="PANTHER" id="PTHR31102">
    <property type="match status" value="1"/>
</dbReference>
<feature type="transmembrane region" description="Helical" evidence="7">
    <location>
        <begin position="608"/>
        <end position="631"/>
    </location>
</feature>
<dbReference type="PANTHER" id="PTHR31102:SF1">
    <property type="entry name" value="CATION_H+ EXCHANGER DOMAIN-CONTAINING PROTEIN"/>
    <property type="match status" value="1"/>
</dbReference>
<feature type="compositionally biased region" description="Basic and acidic residues" evidence="6">
    <location>
        <begin position="806"/>
        <end position="818"/>
    </location>
</feature>
<dbReference type="RefSeq" id="XP_034231221.1">
    <property type="nucleotide sequence ID" value="XM_034375330.1"/>
</dbReference>
<feature type="transmembrane region" description="Helical" evidence="7">
    <location>
        <begin position="343"/>
        <end position="375"/>
    </location>
</feature>
<gene>
    <name evidence="10" type="primary">LOC117639547</name>
</gene>
<feature type="compositionally biased region" description="Low complexity" evidence="6">
    <location>
        <begin position="25"/>
        <end position="45"/>
    </location>
</feature>
<evidence type="ECO:0000256" key="6">
    <source>
        <dbReference type="SAM" id="MobiDB-lite"/>
    </source>
</evidence>
<evidence type="ECO:0000259" key="8">
    <source>
        <dbReference type="Pfam" id="PF00999"/>
    </source>
</evidence>
<feature type="transmembrane region" description="Helical" evidence="7">
    <location>
        <begin position="418"/>
        <end position="444"/>
    </location>
</feature>
<evidence type="ECO:0000256" key="3">
    <source>
        <dbReference type="ARBA" id="ARBA00022692"/>
    </source>
</evidence>
<comment type="subcellular location">
    <subcellularLocation>
        <location evidence="1">Membrane</location>
        <topology evidence="1">Multi-pass membrane protein</topology>
    </subcellularLocation>
</comment>
<feature type="domain" description="Cation/H+ exchanger transmembrane" evidence="8">
    <location>
        <begin position="349"/>
        <end position="742"/>
    </location>
</feature>